<comment type="caution">
    <text evidence="1">The sequence shown here is derived from an EMBL/GenBank/DDBJ whole genome shotgun (WGS) entry which is preliminary data.</text>
</comment>
<protein>
    <submittedName>
        <fullName evidence="1">Uncharacterized protein</fullName>
    </submittedName>
</protein>
<dbReference type="EMBL" id="JARPUR010000001">
    <property type="protein sequence ID" value="KAK4887215.1"/>
    <property type="molecule type" value="Genomic_DNA"/>
</dbReference>
<dbReference type="Proteomes" id="UP001353858">
    <property type="component" value="Unassembled WGS sequence"/>
</dbReference>
<name>A0AAN7PF43_9COLE</name>
<evidence type="ECO:0000313" key="2">
    <source>
        <dbReference type="Proteomes" id="UP001353858"/>
    </source>
</evidence>
<dbReference type="AlphaFoldDB" id="A0AAN7PF43"/>
<gene>
    <name evidence="1" type="ORF">RN001_003486</name>
</gene>
<keyword evidence="2" id="KW-1185">Reference proteome</keyword>
<accession>A0AAN7PF43</accession>
<proteinExistence type="predicted"/>
<organism evidence="1 2">
    <name type="scientific">Aquatica leii</name>
    <dbReference type="NCBI Taxonomy" id="1421715"/>
    <lineage>
        <taxon>Eukaryota</taxon>
        <taxon>Metazoa</taxon>
        <taxon>Ecdysozoa</taxon>
        <taxon>Arthropoda</taxon>
        <taxon>Hexapoda</taxon>
        <taxon>Insecta</taxon>
        <taxon>Pterygota</taxon>
        <taxon>Neoptera</taxon>
        <taxon>Endopterygota</taxon>
        <taxon>Coleoptera</taxon>
        <taxon>Polyphaga</taxon>
        <taxon>Elateriformia</taxon>
        <taxon>Elateroidea</taxon>
        <taxon>Lampyridae</taxon>
        <taxon>Luciolinae</taxon>
        <taxon>Aquatica</taxon>
    </lineage>
</organism>
<evidence type="ECO:0000313" key="1">
    <source>
        <dbReference type="EMBL" id="KAK4887215.1"/>
    </source>
</evidence>
<sequence>MEVNRLLSDELSYELQIRGMATVGTVQEKRSALRGCFRLEKNGIPFPTSVADLDMCEESQICTDKISEISSELDDFNTANKANEYQRINSRIIHLSGRIRRLDSTRAPRKSELMSEVMRLVDRLEQIYSLDSEENIITFDRHTNRNLSSVALLDEPELSLRERSHMRQSVTFDTPVGRLIDIESSTPTHSRGTPQNQFVSANDLTKDIIEAFSRLSSDSKSHNPSIRSNKWNISYDGESSLHSFLERVEELCEARGTHLALYPVHSIAELIRVGHEVEDAKHRASQFRPPPSANQSLNPDLAYRRPKTFPKLAEVETTVPLVQNQTEANLISFNDVSNTPQPCKYANIIAIADDFGETE</sequence>
<reference evidence="2" key="1">
    <citation type="submission" date="2023-01" db="EMBL/GenBank/DDBJ databases">
        <title>Key to firefly adult light organ development and bioluminescence: homeobox transcription factors regulate luciferase expression and transportation to peroxisome.</title>
        <authorList>
            <person name="Fu X."/>
        </authorList>
    </citation>
    <scope>NUCLEOTIDE SEQUENCE [LARGE SCALE GENOMIC DNA]</scope>
</reference>